<dbReference type="Proteomes" id="UP001501638">
    <property type="component" value="Unassembled WGS sequence"/>
</dbReference>
<comment type="caution">
    <text evidence="8">The sequence shown here is derived from an EMBL/GenBank/DDBJ whole genome shotgun (WGS) entry which is preliminary data.</text>
</comment>
<feature type="transmembrane region" description="Helical" evidence="6">
    <location>
        <begin position="262"/>
        <end position="280"/>
    </location>
</feature>
<gene>
    <name evidence="8" type="ORF">GCM10010405_55070</name>
</gene>
<feature type="transmembrane region" description="Helical" evidence="6">
    <location>
        <begin position="234"/>
        <end position="250"/>
    </location>
</feature>
<dbReference type="Pfam" id="PF04932">
    <property type="entry name" value="Wzy_C"/>
    <property type="match status" value="1"/>
</dbReference>
<feature type="compositionally biased region" description="Basic and acidic residues" evidence="5">
    <location>
        <begin position="435"/>
        <end position="446"/>
    </location>
</feature>
<keyword evidence="2 6" id="KW-0812">Transmembrane</keyword>
<dbReference type="EMBL" id="BAAASZ010000043">
    <property type="protein sequence ID" value="GAA2463531.1"/>
    <property type="molecule type" value="Genomic_DNA"/>
</dbReference>
<sequence length="446" mass="45565">MASNRTAPAGSGLPHAAARATPFVAAAVVVLDCATDFLSDTPLIGVVTPLRLALAAGLVALLVTGVRLRTFRTRLDLPIGLLLLASAGTTVVGGHATAPLRGLLTAVAGYYLIVAVRRSRPESWRAFGLLALVCVAAVGTTAFAQVTNETPTGFCRTGLLTEVDCDASGSGTLIRAVGTFANPNLLAAFLVLFTPVALLAVGAVAERTARAVVVLVGVIGYAAVLTTFSRAGYVAAATGLLVLGTAYRLAPRLDERRRRLAAGLCLAALAAGAVVIWVVSRAGTALGVRGQAWRAALDIASADPLGVGLGRAGAVISAATPGDRVFAHAHNLWLNWLVEAGVAGLSAVLLITATALVCAARAAREKSVVGTAGLAALVGFFLVGMADHPANLDRVDMLFWLVLGLVMAEAPDRWRRRAAAPSPATTAAVRSPAAHSERSDSTHPAP</sequence>
<evidence type="ECO:0000313" key="8">
    <source>
        <dbReference type="EMBL" id="GAA2463531.1"/>
    </source>
</evidence>
<evidence type="ECO:0000256" key="6">
    <source>
        <dbReference type="SAM" id="Phobius"/>
    </source>
</evidence>
<evidence type="ECO:0000256" key="4">
    <source>
        <dbReference type="ARBA" id="ARBA00023136"/>
    </source>
</evidence>
<feature type="transmembrane region" description="Helical" evidence="6">
    <location>
        <begin position="185"/>
        <end position="204"/>
    </location>
</feature>
<feature type="transmembrane region" description="Helical" evidence="6">
    <location>
        <begin position="367"/>
        <end position="385"/>
    </location>
</feature>
<evidence type="ECO:0000259" key="7">
    <source>
        <dbReference type="Pfam" id="PF04932"/>
    </source>
</evidence>
<feature type="domain" description="O-antigen ligase-related" evidence="7">
    <location>
        <begin position="218"/>
        <end position="348"/>
    </location>
</feature>
<evidence type="ECO:0000256" key="1">
    <source>
        <dbReference type="ARBA" id="ARBA00004141"/>
    </source>
</evidence>
<organism evidence="8 9">
    <name type="scientific">Streptomyces macrosporus</name>
    <dbReference type="NCBI Taxonomy" id="44032"/>
    <lineage>
        <taxon>Bacteria</taxon>
        <taxon>Bacillati</taxon>
        <taxon>Actinomycetota</taxon>
        <taxon>Actinomycetes</taxon>
        <taxon>Kitasatosporales</taxon>
        <taxon>Streptomycetaceae</taxon>
        <taxon>Streptomyces</taxon>
    </lineage>
</organism>
<feature type="transmembrane region" description="Helical" evidence="6">
    <location>
        <begin position="211"/>
        <end position="228"/>
    </location>
</feature>
<feature type="transmembrane region" description="Helical" evidence="6">
    <location>
        <begin position="340"/>
        <end position="360"/>
    </location>
</feature>
<feature type="transmembrane region" description="Helical" evidence="6">
    <location>
        <begin position="126"/>
        <end position="144"/>
    </location>
</feature>
<evidence type="ECO:0000256" key="3">
    <source>
        <dbReference type="ARBA" id="ARBA00022989"/>
    </source>
</evidence>
<dbReference type="RefSeq" id="WP_344328324.1">
    <property type="nucleotide sequence ID" value="NZ_BAAASZ010000043.1"/>
</dbReference>
<feature type="compositionally biased region" description="Low complexity" evidence="5">
    <location>
        <begin position="419"/>
        <end position="434"/>
    </location>
</feature>
<evidence type="ECO:0000256" key="2">
    <source>
        <dbReference type="ARBA" id="ARBA00022692"/>
    </source>
</evidence>
<reference evidence="9" key="1">
    <citation type="journal article" date="2019" name="Int. J. Syst. Evol. Microbiol.">
        <title>The Global Catalogue of Microorganisms (GCM) 10K type strain sequencing project: providing services to taxonomists for standard genome sequencing and annotation.</title>
        <authorList>
            <consortium name="The Broad Institute Genomics Platform"/>
            <consortium name="The Broad Institute Genome Sequencing Center for Infectious Disease"/>
            <person name="Wu L."/>
            <person name="Ma J."/>
        </authorList>
    </citation>
    <scope>NUCLEOTIDE SEQUENCE [LARGE SCALE GENOMIC DNA]</scope>
    <source>
        <strain evidence="9">JCM 6305</strain>
    </source>
</reference>
<dbReference type="InterPro" id="IPR051533">
    <property type="entry name" value="WaaL-like"/>
</dbReference>
<feature type="transmembrane region" description="Helical" evidence="6">
    <location>
        <begin position="42"/>
        <end position="63"/>
    </location>
</feature>
<dbReference type="PANTHER" id="PTHR37422:SF13">
    <property type="entry name" value="LIPOPOLYSACCHARIDE BIOSYNTHESIS PROTEIN PA4999-RELATED"/>
    <property type="match status" value="1"/>
</dbReference>
<comment type="subcellular location">
    <subcellularLocation>
        <location evidence="1">Membrane</location>
        <topology evidence="1">Multi-pass membrane protein</topology>
    </subcellularLocation>
</comment>
<keyword evidence="9" id="KW-1185">Reference proteome</keyword>
<feature type="region of interest" description="Disordered" evidence="5">
    <location>
        <begin position="417"/>
        <end position="446"/>
    </location>
</feature>
<evidence type="ECO:0000256" key="5">
    <source>
        <dbReference type="SAM" id="MobiDB-lite"/>
    </source>
</evidence>
<evidence type="ECO:0000313" key="9">
    <source>
        <dbReference type="Proteomes" id="UP001501638"/>
    </source>
</evidence>
<dbReference type="PANTHER" id="PTHR37422">
    <property type="entry name" value="TEICHURONIC ACID BIOSYNTHESIS PROTEIN TUAE"/>
    <property type="match status" value="1"/>
</dbReference>
<protein>
    <recommendedName>
        <fullName evidence="7">O-antigen ligase-related domain-containing protein</fullName>
    </recommendedName>
</protein>
<keyword evidence="4 6" id="KW-0472">Membrane</keyword>
<name>A0ABP5XT90_9ACTN</name>
<keyword evidence="3 6" id="KW-1133">Transmembrane helix</keyword>
<feature type="transmembrane region" description="Helical" evidence="6">
    <location>
        <begin position="75"/>
        <end position="92"/>
    </location>
</feature>
<dbReference type="InterPro" id="IPR007016">
    <property type="entry name" value="O-antigen_ligase-rel_domated"/>
</dbReference>
<proteinExistence type="predicted"/>
<feature type="transmembrane region" description="Helical" evidence="6">
    <location>
        <begin position="98"/>
        <end position="114"/>
    </location>
</feature>
<accession>A0ABP5XT90</accession>